<dbReference type="InterPro" id="IPR043472">
    <property type="entry name" value="Macro_dom-like"/>
</dbReference>
<comment type="caution">
    <text evidence="1">The sequence shown here is derived from an EMBL/GenBank/DDBJ whole genome shotgun (WGS) entry which is preliminary data.</text>
</comment>
<dbReference type="SUPFAM" id="SSF52949">
    <property type="entry name" value="Macro domain-like"/>
    <property type="match status" value="1"/>
</dbReference>
<dbReference type="OrthoDB" id="2155246at2759"/>
<dbReference type="AlphaFoldDB" id="A0A8K0CTA5"/>
<dbReference type="Gene3D" id="3.40.220.10">
    <property type="entry name" value="Leucine Aminopeptidase, subunit E, domain 1"/>
    <property type="match status" value="1"/>
</dbReference>
<name>A0A8K0CTA5_IGNLU</name>
<proteinExistence type="predicted"/>
<dbReference type="EMBL" id="VTPC01060702">
    <property type="protein sequence ID" value="KAF2889912.1"/>
    <property type="molecule type" value="Genomic_DNA"/>
</dbReference>
<protein>
    <submittedName>
        <fullName evidence="1">Uncharacterized protein</fullName>
    </submittedName>
</protein>
<reference evidence="1" key="1">
    <citation type="submission" date="2019-08" db="EMBL/GenBank/DDBJ databases">
        <title>The genome of the North American firefly Photinus pyralis.</title>
        <authorList>
            <consortium name="Photinus pyralis genome working group"/>
            <person name="Fallon T.R."/>
            <person name="Sander Lower S.E."/>
            <person name="Weng J.-K."/>
        </authorList>
    </citation>
    <scope>NUCLEOTIDE SEQUENCE</scope>
    <source>
        <strain evidence="1">TRF0915ILg1</strain>
        <tissue evidence="1">Whole body</tissue>
    </source>
</reference>
<evidence type="ECO:0000313" key="2">
    <source>
        <dbReference type="Proteomes" id="UP000801492"/>
    </source>
</evidence>
<feature type="non-terminal residue" evidence="1">
    <location>
        <position position="1"/>
    </location>
</feature>
<evidence type="ECO:0000313" key="1">
    <source>
        <dbReference type="EMBL" id="KAF2889912.1"/>
    </source>
</evidence>
<keyword evidence="2" id="KW-1185">Reference proteome</keyword>
<accession>A0A8K0CTA5</accession>
<organism evidence="1 2">
    <name type="scientific">Ignelater luminosus</name>
    <name type="common">Cucubano</name>
    <name type="synonym">Pyrophorus luminosus</name>
    <dbReference type="NCBI Taxonomy" id="2038154"/>
    <lineage>
        <taxon>Eukaryota</taxon>
        <taxon>Metazoa</taxon>
        <taxon>Ecdysozoa</taxon>
        <taxon>Arthropoda</taxon>
        <taxon>Hexapoda</taxon>
        <taxon>Insecta</taxon>
        <taxon>Pterygota</taxon>
        <taxon>Neoptera</taxon>
        <taxon>Endopterygota</taxon>
        <taxon>Coleoptera</taxon>
        <taxon>Polyphaga</taxon>
        <taxon>Elateriformia</taxon>
        <taxon>Elateroidea</taxon>
        <taxon>Elateridae</taxon>
        <taxon>Agrypninae</taxon>
        <taxon>Pyrophorini</taxon>
        <taxon>Ignelater</taxon>
    </lineage>
</organism>
<gene>
    <name evidence="1" type="ORF">ILUMI_16261</name>
</gene>
<sequence length="125" mass="14393">IQFLCRISKYQSGKEHSNADALPRMYESEESQNGITCKEFLQIPITNKRFQEIRDSLWVCKENIALAHCVSEDFRMEKGIALDFKKKFGSTRHFLAQRKKVGKTAVLPNPPMINCGKRSKISKTK</sequence>
<dbReference type="Proteomes" id="UP000801492">
    <property type="component" value="Unassembled WGS sequence"/>
</dbReference>